<proteinExistence type="predicted"/>
<dbReference type="InterPro" id="IPR009057">
    <property type="entry name" value="Homeodomain-like_sf"/>
</dbReference>
<dbReference type="SUPFAM" id="SSF46689">
    <property type="entry name" value="Homeodomain-like"/>
    <property type="match status" value="1"/>
</dbReference>
<keyword evidence="2" id="KW-1185">Reference proteome</keyword>
<protein>
    <submittedName>
        <fullName evidence="1">Uncharacterized protein</fullName>
    </submittedName>
</protein>
<dbReference type="EMBL" id="JACIBY010000044">
    <property type="protein sequence ID" value="MBB3842426.1"/>
    <property type="molecule type" value="Genomic_DNA"/>
</dbReference>
<reference evidence="1 2" key="1">
    <citation type="submission" date="2020-08" db="EMBL/GenBank/DDBJ databases">
        <title>Genomic Encyclopedia of Type Strains, Phase IV (KMG-IV): sequencing the most valuable type-strain genomes for metagenomic binning, comparative biology and taxonomic classification.</title>
        <authorList>
            <person name="Goeker M."/>
        </authorList>
    </citation>
    <scope>NUCLEOTIDE SEQUENCE [LARGE SCALE GENOMIC DNA]</scope>
    <source>
        <strain evidence="1 2">DSM 17976</strain>
    </source>
</reference>
<sequence length="184" mass="21174">MGKATDMASRQGIIRLKYEGKTLFEISQELSLPYPTVRNLWQQYRTNPEKGLATNYTNCGKRPKTQQDLIYRAAHWLKRLHPQWGTPKIHLALCERYGRDNVEHIRTLQRWYRDANLIKPRQQMAEPTIGGSKAVHNIWQVDAKERLTLLDGQKACYLTIVDEKSGAALEAPVFPLCSNLPGPY</sequence>
<accession>A0A7W5ZUP0</accession>
<evidence type="ECO:0000313" key="2">
    <source>
        <dbReference type="Proteomes" id="UP000541352"/>
    </source>
</evidence>
<organism evidence="1 2">
    <name type="scientific">Runella defluvii</name>
    <dbReference type="NCBI Taxonomy" id="370973"/>
    <lineage>
        <taxon>Bacteria</taxon>
        <taxon>Pseudomonadati</taxon>
        <taxon>Bacteroidota</taxon>
        <taxon>Cytophagia</taxon>
        <taxon>Cytophagales</taxon>
        <taxon>Spirosomataceae</taxon>
        <taxon>Runella</taxon>
    </lineage>
</organism>
<dbReference type="Proteomes" id="UP000541352">
    <property type="component" value="Unassembled WGS sequence"/>
</dbReference>
<dbReference type="AlphaFoldDB" id="A0A7W5ZUP0"/>
<name>A0A7W5ZUP0_9BACT</name>
<evidence type="ECO:0000313" key="1">
    <source>
        <dbReference type="EMBL" id="MBB3842426.1"/>
    </source>
</evidence>
<comment type="caution">
    <text evidence="1">The sequence shown here is derived from an EMBL/GenBank/DDBJ whole genome shotgun (WGS) entry which is preliminary data.</text>
</comment>
<gene>
    <name evidence="1" type="ORF">FHS57_006460</name>
</gene>